<feature type="region of interest" description="Disordered" evidence="4">
    <location>
        <begin position="251"/>
        <end position="309"/>
    </location>
</feature>
<keyword evidence="2 3" id="KW-0233">DNA recombination</keyword>
<keyword evidence="3" id="KW-0227">DNA damage</keyword>
<dbReference type="RefSeq" id="WP_345571216.1">
    <property type="nucleotide sequence ID" value="NZ_BAAAZX010000044.1"/>
</dbReference>
<reference evidence="7" key="1">
    <citation type="journal article" date="2019" name="Int. J. Syst. Evol. Microbiol.">
        <title>The Global Catalogue of Microorganisms (GCM) 10K type strain sequencing project: providing services to taxonomists for standard genome sequencing and annotation.</title>
        <authorList>
            <consortium name="The Broad Institute Genomics Platform"/>
            <consortium name="The Broad Institute Genome Sequencing Center for Infectious Disease"/>
            <person name="Wu L."/>
            <person name="Ma J."/>
        </authorList>
    </citation>
    <scope>NUCLEOTIDE SEQUENCE [LARGE SCALE GENOMIC DNA]</scope>
    <source>
        <strain evidence="7">JCM 16924</strain>
    </source>
</reference>
<dbReference type="NCBIfam" id="TIGR02772">
    <property type="entry name" value="Ku_bact"/>
    <property type="match status" value="1"/>
</dbReference>
<dbReference type="CDD" id="cd00789">
    <property type="entry name" value="KU_like"/>
    <property type="match status" value="1"/>
</dbReference>
<comment type="function">
    <text evidence="3">With LigD forms a non-homologous end joining (NHEJ) DNA repair enzyme, which repairs dsDNA breaks with reduced fidelity. Binds linear dsDNA with 5'- and 3'- overhangs but not closed circular dsDNA nor ssDNA. Recruits and stimulates the ligase activity of LigD.</text>
</comment>
<dbReference type="PIRSF" id="PIRSF006493">
    <property type="entry name" value="Prok_Ku"/>
    <property type="match status" value="1"/>
</dbReference>
<feature type="compositionally biased region" description="Basic residues" evidence="4">
    <location>
        <begin position="292"/>
        <end position="309"/>
    </location>
</feature>
<dbReference type="Gene3D" id="2.40.290.10">
    <property type="match status" value="1"/>
</dbReference>
<dbReference type="HAMAP" id="MF_01875">
    <property type="entry name" value="Prokaryotic_Ku"/>
    <property type="match status" value="1"/>
</dbReference>
<name>A0ABP7TMP6_9ACTN</name>
<keyword evidence="7" id="KW-1185">Reference proteome</keyword>
<proteinExistence type="inferred from homology"/>
<evidence type="ECO:0000313" key="6">
    <source>
        <dbReference type="EMBL" id="GAA4028512.1"/>
    </source>
</evidence>
<sequence>MPRTIWSGAISFGLVTVPIRVASATEDHSIQFHQYHLEDMGRVRVRKICEVEDREVAQSEIGKGYEWSKDQIVAISDAELRELPLPTAKAIEIEAFVPLESIDPIQIGEGYYLQPDRQVAAKPYKLLVQALGRSSKVAIAKYAWSGRERLGLLRVRDDVIVLHAMRWPDEIRDPAELLPPPTEVSEEEIEGALALMEMMSRDDLEGPEFEDAYTDAMAKIIEAKREDKPLPETPEPAEPGKVVDLMAALQESVEKARSSRGEDADVHELPTKKAAAKRTAKKQSAKQTAKAATKKTTAKKTSGRRSRSA</sequence>
<dbReference type="Pfam" id="PF02735">
    <property type="entry name" value="Ku"/>
    <property type="match status" value="1"/>
</dbReference>
<feature type="domain" description="Ku" evidence="5">
    <location>
        <begin position="53"/>
        <end position="182"/>
    </location>
</feature>
<evidence type="ECO:0000313" key="7">
    <source>
        <dbReference type="Proteomes" id="UP001500456"/>
    </source>
</evidence>
<keyword evidence="3" id="KW-0234">DNA repair</keyword>
<keyword evidence="1 3" id="KW-0238">DNA-binding</keyword>
<accession>A0ABP7TMP6</accession>
<evidence type="ECO:0000256" key="2">
    <source>
        <dbReference type="ARBA" id="ARBA00023172"/>
    </source>
</evidence>
<evidence type="ECO:0000259" key="5">
    <source>
        <dbReference type="SMART" id="SM00559"/>
    </source>
</evidence>
<organism evidence="6 7">
    <name type="scientific">Streptomyces plumbiresistens</name>
    <dbReference type="NCBI Taxonomy" id="511811"/>
    <lineage>
        <taxon>Bacteria</taxon>
        <taxon>Bacillati</taxon>
        <taxon>Actinomycetota</taxon>
        <taxon>Actinomycetes</taxon>
        <taxon>Kitasatosporales</taxon>
        <taxon>Streptomycetaceae</taxon>
        <taxon>Streptomyces</taxon>
    </lineage>
</organism>
<feature type="compositionally biased region" description="Basic residues" evidence="4">
    <location>
        <begin position="274"/>
        <end position="284"/>
    </location>
</feature>
<comment type="caution">
    <text evidence="6">The sequence shown here is derived from an EMBL/GenBank/DDBJ whole genome shotgun (WGS) entry which is preliminary data.</text>
</comment>
<gene>
    <name evidence="3" type="primary">ku</name>
    <name evidence="6" type="ORF">GCM10022232_87980</name>
</gene>
<dbReference type="InterPro" id="IPR006164">
    <property type="entry name" value="DNA_bd_Ku70/Ku80"/>
</dbReference>
<protein>
    <recommendedName>
        <fullName evidence="3">Non-homologous end joining protein Ku</fullName>
    </recommendedName>
</protein>
<dbReference type="EMBL" id="BAAAZX010000044">
    <property type="protein sequence ID" value="GAA4028512.1"/>
    <property type="molecule type" value="Genomic_DNA"/>
</dbReference>
<evidence type="ECO:0000256" key="1">
    <source>
        <dbReference type="ARBA" id="ARBA00023125"/>
    </source>
</evidence>
<dbReference type="Proteomes" id="UP001500456">
    <property type="component" value="Unassembled WGS sequence"/>
</dbReference>
<dbReference type="InterPro" id="IPR016194">
    <property type="entry name" value="SPOC-like_C_dom_sf"/>
</dbReference>
<dbReference type="SMART" id="SM00559">
    <property type="entry name" value="Ku78"/>
    <property type="match status" value="1"/>
</dbReference>
<dbReference type="InterPro" id="IPR009187">
    <property type="entry name" value="Prok_Ku"/>
</dbReference>
<comment type="subunit">
    <text evidence="3">Homodimer. Interacts with LigD.</text>
</comment>
<dbReference type="PANTHER" id="PTHR41251">
    <property type="entry name" value="NON-HOMOLOGOUS END JOINING PROTEIN KU"/>
    <property type="match status" value="1"/>
</dbReference>
<comment type="similarity">
    <text evidence="3">Belongs to the prokaryotic Ku family.</text>
</comment>
<evidence type="ECO:0000256" key="4">
    <source>
        <dbReference type="SAM" id="MobiDB-lite"/>
    </source>
</evidence>
<dbReference type="PANTHER" id="PTHR41251:SF1">
    <property type="entry name" value="NON-HOMOLOGOUS END JOINING PROTEIN KU"/>
    <property type="match status" value="1"/>
</dbReference>
<dbReference type="SUPFAM" id="SSF100939">
    <property type="entry name" value="SPOC domain-like"/>
    <property type="match status" value="1"/>
</dbReference>
<feature type="compositionally biased region" description="Basic and acidic residues" evidence="4">
    <location>
        <begin position="252"/>
        <end position="271"/>
    </location>
</feature>
<evidence type="ECO:0000256" key="3">
    <source>
        <dbReference type="HAMAP-Rule" id="MF_01875"/>
    </source>
</evidence>